<dbReference type="SUPFAM" id="SSF56801">
    <property type="entry name" value="Acetyl-CoA synthetase-like"/>
    <property type="match status" value="1"/>
</dbReference>
<feature type="domain" description="AMP-dependent synthetase/ligase" evidence="8">
    <location>
        <begin position="46"/>
        <end position="476"/>
    </location>
</feature>
<evidence type="ECO:0000313" key="10">
    <source>
        <dbReference type="Proteomes" id="UP001527925"/>
    </source>
</evidence>
<gene>
    <name evidence="9" type="primary">FAA2_5</name>
    <name evidence="9" type="ORF">HK105_208850</name>
</gene>
<dbReference type="CDD" id="cd05927">
    <property type="entry name" value="LC-FACS_euk"/>
    <property type="match status" value="1"/>
</dbReference>
<dbReference type="EC" id="6.2.1.3" evidence="6 7"/>
<dbReference type="PANTHER" id="PTHR43272">
    <property type="entry name" value="LONG-CHAIN-FATTY-ACID--COA LIGASE"/>
    <property type="match status" value="1"/>
</dbReference>
<evidence type="ECO:0000256" key="6">
    <source>
        <dbReference type="ARBA" id="ARBA00026121"/>
    </source>
</evidence>
<proteinExistence type="inferred from homology"/>
<keyword evidence="4 7" id="KW-0276">Fatty acid metabolism</keyword>
<evidence type="ECO:0000313" key="9">
    <source>
        <dbReference type="EMBL" id="KAL2911690.1"/>
    </source>
</evidence>
<evidence type="ECO:0000256" key="4">
    <source>
        <dbReference type="ARBA" id="ARBA00022832"/>
    </source>
</evidence>
<protein>
    <recommendedName>
        <fullName evidence="6 7">Long-chain-fatty-acid--CoA ligase</fullName>
        <ecNumber evidence="6 7">6.2.1.3</ecNumber>
    </recommendedName>
</protein>
<dbReference type="InterPro" id="IPR045311">
    <property type="entry name" value="LC-FACS_euk"/>
</dbReference>
<dbReference type="GO" id="GO:0004467">
    <property type="term" value="F:long-chain fatty acid-CoA ligase activity"/>
    <property type="evidence" value="ECO:0007669"/>
    <property type="project" value="UniProtKB-EC"/>
</dbReference>
<dbReference type="InterPro" id="IPR042099">
    <property type="entry name" value="ANL_N_sf"/>
</dbReference>
<dbReference type="Gene3D" id="3.40.50.12780">
    <property type="entry name" value="N-terminal domain of ligase-like"/>
    <property type="match status" value="1"/>
</dbReference>
<dbReference type="InterPro" id="IPR000873">
    <property type="entry name" value="AMP-dep_synth/lig_dom"/>
</dbReference>
<accession>A0ABR4MWP4</accession>
<comment type="similarity">
    <text evidence="1 7">Belongs to the ATP-dependent AMP-binding enzyme family.</text>
</comment>
<evidence type="ECO:0000259" key="8">
    <source>
        <dbReference type="Pfam" id="PF00501"/>
    </source>
</evidence>
<keyword evidence="3 7" id="KW-0547">Nucleotide-binding</keyword>
<evidence type="ECO:0000256" key="3">
    <source>
        <dbReference type="ARBA" id="ARBA00022741"/>
    </source>
</evidence>
<sequence length="678" mass="74187">MVLPPIYRSALSPDKLIVGLPYARTVHEIFEHTVKSYPNSPAFGTRHASVDPATGAVVWGPFVFETYAQVAKKRDLFAYGLDHIYTKILGGSRLDKWSLALYAPNRAEWVIADFAGQALGLSVVALYDTLGPDTAEFILNHADVPVVVTTIDKIPLLLGLVDKTKLKAIIVLDTQPSMAVKGAAAAAFEVARAWAKEKGIAMFTFNEVLDLGEKNPGTFRPPSPDDVFCLCYTSGTTGNPKGAILVHSNMTSTIRANQTQYIFNNSDVHISYLPLAHIYERQVLMNVLSVGAAIGFYRGDVALLLDDIAALSPTIFPSVPRLLNRIYDRIMQQALNSGSAVKTALFRRALDTKIANMRANKVYTHAFWDALVFSKIKAVLGGRVRVMISGSAPINGDVIEFLRAAFGCQVVEGYGQTETTALISCAWANDTSKGNVGPVAGSMELKLVSVPSMNYHAKDLKGEIWVRGPGVFKGYHKDPEKTREALTEDGWLLTGDIASMDSKGRISIIDRKKNIFKLAQGEYVAPEKIENIYLKSSFVAQIFVHGDSLQSELVAIVVPDPEFSVKWAIGKGLLPQSTSLDVVTPAGVPAHPTIVKLCSIKAFRDAVQADLDAIGKEFKLRGFEFVKAIHLEPTLFSIESGLLTPTFKLKRHDASIKYRAQIDEMYKAREPFKPAAKL</sequence>
<keyword evidence="5 7" id="KW-0067">ATP-binding</keyword>
<dbReference type="Proteomes" id="UP001527925">
    <property type="component" value="Unassembled WGS sequence"/>
</dbReference>
<dbReference type="PANTHER" id="PTHR43272:SF33">
    <property type="entry name" value="AMP-BINDING DOMAIN-CONTAINING PROTEIN-RELATED"/>
    <property type="match status" value="1"/>
</dbReference>
<keyword evidence="2 7" id="KW-0436">Ligase</keyword>
<organism evidence="9 10">
    <name type="scientific">Polyrhizophydium stewartii</name>
    <dbReference type="NCBI Taxonomy" id="2732419"/>
    <lineage>
        <taxon>Eukaryota</taxon>
        <taxon>Fungi</taxon>
        <taxon>Fungi incertae sedis</taxon>
        <taxon>Chytridiomycota</taxon>
        <taxon>Chytridiomycota incertae sedis</taxon>
        <taxon>Chytridiomycetes</taxon>
        <taxon>Rhizophydiales</taxon>
        <taxon>Rhizophydiales incertae sedis</taxon>
        <taxon>Polyrhizophydium</taxon>
    </lineage>
</organism>
<dbReference type="EMBL" id="JADGIZ020000093">
    <property type="protein sequence ID" value="KAL2911690.1"/>
    <property type="molecule type" value="Genomic_DNA"/>
</dbReference>
<reference evidence="9 10" key="1">
    <citation type="submission" date="2023-09" db="EMBL/GenBank/DDBJ databases">
        <title>Pangenome analysis of Batrachochytrium dendrobatidis and related Chytrids.</title>
        <authorList>
            <person name="Yacoub M.N."/>
            <person name="Stajich J.E."/>
            <person name="James T.Y."/>
        </authorList>
    </citation>
    <scope>NUCLEOTIDE SEQUENCE [LARGE SCALE GENOMIC DNA]</scope>
    <source>
        <strain evidence="9 10">JEL0888</strain>
    </source>
</reference>
<dbReference type="Pfam" id="PF00501">
    <property type="entry name" value="AMP-binding"/>
    <property type="match status" value="1"/>
</dbReference>
<evidence type="ECO:0000256" key="5">
    <source>
        <dbReference type="ARBA" id="ARBA00022840"/>
    </source>
</evidence>
<evidence type="ECO:0000256" key="1">
    <source>
        <dbReference type="ARBA" id="ARBA00006432"/>
    </source>
</evidence>
<dbReference type="PROSITE" id="PS00455">
    <property type="entry name" value="AMP_BINDING"/>
    <property type="match status" value="1"/>
</dbReference>
<comment type="caution">
    <text evidence="9">The sequence shown here is derived from an EMBL/GenBank/DDBJ whole genome shotgun (WGS) entry which is preliminary data.</text>
</comment>
<evidence type="ECO:0000256" key="2">
    <source>
        <dbReference type="ARBA" id="ARBA00022598"/>
    </source>
</evidence>
<evidence type="ECO:0000256" key="7">
    <source>
        <dbReference type="RuleBase" id="RU369030"/>
    </source>
</evidence>
<comment type="function">
    <text evidence="7">Catalyzes the conversion of long-chain fatty acids to their active form acyl-CoAs for both synthesis of cellular lipids, and degradation via beta-oxidation.</text>
</comment>
<keyword evidence="10" id="KW-1185">Reference proteome</keyword>
<keyword evidence="7" id="KW-0443">Lipid metabolism</keyword>
<comment type="catalytic activity">
    <reaction evidence="7">
        <text>a long-chain fatty acid + ATP + CoA = a long-chain fatty acyl-CoA + AMP + diphosphate</text>
        <dbReference type="Rhea" id="RHEA:15421"/>
        <dbReference type="ChEBI" id="CHEBI:30616"/>
        <dbReference type="ChEBI" id="CHEBI:33019"/>
        <dbReference type="ChEBI" id="CHEBI:57287"/>
        <dbReference type="ChEBI" id="CHEBI:57560"/>
        <dbReference type="ChEBI" id="CHEBI:83139"/>
        <dbReference type="ChEBI" id="CHEBI:456215"/>
        <dbReference type="EC" id="6.2.1.3"/>
    </reaction>
</comment>
<dbReference type="InterPro" id="IPR020845">
    <property type="entry name" value="AMP-binding_CS"/>
</dbReference>
<name>A0ABR4MWP4_9FUNG</name>